<comment type="caution">
    <text evidence="2">The sequence shown here is derived from an EMBL/GenBank/DDBJ whole genome shotgun (WGS) entry which is preliminary data.</text>
</comment>
<organism evidence="2 3">
    <name type="scientific">Clostridium saudiense</name>
    <dbReference type="NCBI Taxonomy" id="1414720"/>
    <lineage>
        <taxon>Bacteria</taxon>
        <taxon>Bacillati</taxon>
        <taxon>Bacillota</taxon>
        <taxon>Clostridia</taxon>
        <taxon>Eubacteriales</taxon>
        <taxon>Clostridiaceae</taxon>
        <taxon>Clostridium</taxon>
    </lineage>
</organism>
<evidence type="ECO:0000313" key="3">
    <source>
        <dbReference type="Proteomes" id="UP000767334"/>
    </source>
</evidence>
<evidence type="ECO:0000256" key="1">
    <source>
        <dbReference type="ARBA" id="ARBA00006479"/>
    </source>
</evidence>
<dbReference type="InterPro" id="IPR000600">
    <property type="entry name" value="ROK"/>
</dbReference>
<accession>A0ABS2FHV5</accession>
<dbReference type="InterPro" id="IPR043129">
    <property type="entry name" value="ATPase_NBD"/>
</dbReference>
<protein>
    <submittedName>
        <fullName evidence="2">ROK family protein</fullName>
    </submittedName>
</protein>
<dbReference type="EMBL" id="JACJLL010000084">
    <property type="protein sequence ID" value="MBM6820103.1"/>
    <property type="molecule type" value="Genomic_DNA"/>
</dbReference>
<gene>
    <name evidence="2" type="ORF">H6A19_12275</name>
</gene>
<reference evidence="2 3" key="1">
    <citation type="journal article" date="2021" name="Sci. Rep.">
        <title>The distribution of antibiotic resistance genes in chicken gut microbiota commensals.</title>
        <authorList>
            <person name="Juricova H."/>
            <person name="Matiasovicova J."/>
            <person name="Kubasova T."/>
            <person name="Cejkova D."/>
            <person name="Rychlik I."/>
        </authorList>
    </citation>
    <scope>NUCLEOTIDE SEQUENCE [LARGE SCALE GENOMIC DNA]</scope>
    <source>
        <strain evidence="2 3">An435</strain>
    </source>
</reference>
<dbReference type="PANTHER" id="PTHR18964">
    <property type="entry name" value="ROK (REPRESSOR, ORF, KINASE) FAMILY"/>
    <property type="match status" value="1"/>
</dbReference>
<dbReference type="CDD" id="cd24068">
    <property type="entry name" value="ASKHA_NBD_ROK_FnNanK-like"/>
    <property type="match status" value="1"/>
</dbReference>
<dbReference type="Gene3D" id="3.30.420.40">
    <property type="match status" value="2"/>
</dbReference>
<dbReference type="Proteomes" id="UP000767334">
    <property type="component" value="Unassembled WGS sequence"/>
</dbReference>
<dbReference type="PANTHER" id="PTHR18964:SF149">
    <property type="entry name" value="BIFUNCTIONAL UDP-N-ACETYLGLUCOSAMINE 2-EPIMERASE_N-ACETYLMANNOSAMINE KINASE"/>
    <property type="match status" value="1"/>
</dbReference>
<dbReference type="RefSeq" id="WP_204572467.1">
    <property type="nucleotide sequence ID" value="NZ_JACJLL010000084.1"/>
</dbReference>
<comment type="similarity">
    <text evidence="1">Belongs to the ROK (NagC/XylR) family.</text>
</comment>
<evidence type="ECO:0000313" key="2">
    <source>
        <dbReference type="EMBL" id="MBM6820103.1"/>
    </source>
</evidence>
<dbReference type="Pfam" id="PF00480">
    <property type="entry name" value="ROK"/>
    <property type="match status" value="1"/>
</dbReference>
<sequence length="314" mass="33252">MSKLFIGVDLGGTKIYTALSDERGNILKEIIKPTEASNGYEQIVEKIKESIRYVSKDVKEDKVVSIGIGSPGPLDVKNGLIVDPPNLPFKNFNIVKALEDEFKLPVFLDNDANAATLAEYKFGAGVETTNMIFITASTGVGAGAVLNKSIYRGSTSNALELGHTTVHYSGNRCGCGNRGCVESMSSGTAIKKQADEALKSNIETSLRKYEVVTAKEVFTEASNGDKLSNEILREALGYLGVAVSNAANAFDPDMIVIGGGVSEGGQIVLDIISEEMKSRCLKPILNNCVVKKAQLGGKAGVLGAVALAIVESNK</sequence>
<keyword evidence="3" id="KW-1185">Reference proteome</keyword>
<name>A0ABS2FHV5_9CLOT</name>
<proteinExistence type="inferred from homology"/>
<dbReference type="SUPFAM" id="SSF53067">
    <property type="entry name" value="Actin-like ATPase domain"/>
    <property type="match status" value="1"/>
</dbReference>